<keyword evidence="3" id="KW-1185">Reference proteome</keyword>
<protein>
    <submittedName>
        <fullName evidence="2">Uncharacterized protein</fullName>
    </submittedName>
</protein>
<feature type="compositionally biased region" description="Low complexity" evidence="1">
    <location>
        <begin position="77"/>
        <end position="88"/>
    </location>
</feature>
<evidence type="ECO:0000256" key="1">
    <source>
        <dbReference type="SAM" id="MobiDB-lite"/>
    </source>
</evidence>
<dbReference type="AlphaFoldDB" id="A0A2U1FB91"/>
<organism evidence="2 3">
    <name type="scientific">Actinomycetospora cinnamomea</name>
    <dbReference type="NCBI Taxonomy" id="663609"/>
    <lineage>
        <taxon>Bacteria</taxon>
        <taxon>Bacillati</taxon>
        <taxon>Actinomycetota</taxon>
        <taxon>Actinomycetes</taxon>
        <taxon>Pseudonocardiales</taxon>
        <taxon>Pseudonocardiaceae</taxon>
        <taxon>Actinomycetospora</taxon>
    </lineage>
</organism>
<dbReference type="RefSeq" id="WP_116708648.1">
    <property type="nucleotide sequence ID" value="NZ_QEKW01000006.1"/>
</dbReference>
<dbReference type="OrthoDB" id="3576300at2"/>
<comment type="caution">
    <text evidence="2">The sequence shown here is derived from an EMBL/GenBank/DDBJ whole genome shotgun (WGS) entry which is preliminary data.</text>
</comment>
<dbReference type="Proteomes" id="UP000245639">
    <property type="component" value="Unassembled WGS sequence"/>
</dbReference>
<sequence>MFEGFVDETPGAAPGVPPGPALAEALLTGDPLAPAPDCRHHHVIKHLRGWTVRRDTDGSVLWTTPSGRRHRTVRPVLLAATAGTAGELAETRVDGDPPHARSGPPEDRRELPTHQPADQPVGRPRRPLTTGPTRGHDDDPPY</sequence>
<reference evidence="2 3" key="1">
    <citation type="submission" date="2018-04" db="EMBL/GenBank/DDBJ databases">
        <title>Genomic Encyclopedia of Type Strains, Phase IV (KMG-IV): sequencing the most valuable type-strain genomes for metagenomic binning, comparative biology and taxonomic classification.</title>
        <authorList>
            <person name="Goeker M."/>
        </authorList>
    </citation>
    <scope>NUCLEOTIDE SEQUENCE [LARGE SCALE GENOMIC DNA]</scope>
    <source>
        <strain evidence="2 3">DSM 45771</strain>
    </source>
</reference>
<name>A0A2U1FB91_9PSEU</name>
<dbReference type="EMBL" id="QEKW01000006">
    <property type="protein sequence ID" value="PVZ09452.1"/>
    <property type="molecule type" value="Genomic_DNA"/>
</dbReference>
<accession>A0A2U1FB91</accession>
<proteinExistence type="predicted"/>
<evidence type="ECO:0000313" key="2">
    <source>
        <dbReference type="EMBL" id="PVZ09452.1"/>
    </source>
</evidence>
<evidence type="ECO:0000313" key="3">
    <source>
        <dbReference type="Proteomes" id="UP000245639"/>
    </source>
</evidence>
<feature type="region of interest" description="Disordered" evidence="1">
    <location>
        <begin position="56"/>
        <end position="142"/>
    </location>
</feature>
<gene>
    <name evidence="2" type="ORF">C8D89_106112</name>
</gene>
<feature type="compositionally biased region" description="Basic and acidic residues" evidence="1">
    <location>
        <begin position="89"/>
        <end position="112"/>
    </location>
</feature>